<reference evidence="3 4" key="1">
    <citation type="submission" date="2020-08" db="EMBL/GenBank/DDBJ databases">
        <authorList>
            <person name="Koutsovoulos G."/>
            <person name="Danchin GJ E."/>
        </authorList>
    </citation>
    <scope>NUCLEOTIDE SEQUENCE [LARGE SCALE GENOMIC DNA]</scope>
</reference>
<accession>A0A6V7UUL6</accession>
<evidence type="ECO:0000313" key="3">
    <source>
        <dbReference type="EMBL" id="CAD2165221.1"/>
    </source>
</evidence>
<dbReference type="PANTHER" id="PTHR36943">
    <property type="entry name" value="CCHC-TYPE DOMAIN-CONTAINING PROTEIN"/>
    <property type="match status" value="1"/>
</dbReference>
<dbReference type="Gene3D" id="2.40.70.10">
    <property type="entry name" value="Acid Proteases"/>
    <property type="match status" value="1"/>
</dbReference>
<dbReference type="Pfam" id="PF23309">
    <property type="entry name" value="DUF7083"/>
    <property type="match status" value="1"/>
</dbReference>
<name>A0A6V7UUL6_MELEN</name>
<dbReference type="SUPFAM" id="SSF50630">
    <property type="entry name" value="Acid proteases"/>
    <property type="match status" value="1"/>
</dbReference>
<dbReference type="PANTHER" id="PTHR36943:SF1">
    <property type="entry name" value="CCHC-TYPE DOMAIN-CONTAINING PROTEIN"/>
    <property type="match status" value="1"/>
</dbReference>
<dbReference type="Proteomes" id="UP000580250">
    <property type="component" value="Unassembled WGS sequence"/>
</dbReference>
<gene>
    <name evidence="3" type="ORF">MENT_LOCUS17043</name>
</gene>
<dbReference type="OrthoDB" id="5833993at2759"/>
<evidence type="ECO:0000256" key="1">
    <source>
        <dbReference type="SAM" id="MobiDB-lite"/>
    </source>
</evidence>
<evidence type="ECO:0000259" key="2">
    <source>
        <dbReference type="Pfam" id="PF23309"/>
    </source>
</evidence>
<feature type="domain" description="DUF7083" evidence="2">
    <location>
        <begin position="36"/>
        <end position="122"/>
    </location>
</feature>
<dbReference type="InterPro" id="IPR055510">
    <property type="entry name" value="DUF7083"/>
</dbReference>
<dbReference type="InterPro" id="IPR021109">
    <property type="entry name" value="Peptidase_aspartic_dom_sf"/>
</dbReference>
<comment type="caution">
    <text evidence="3">The sequence shown here is derived from an EMBL/GenBank/DDBJ whole genome shotgun (WGS) entry which is preliminary data.</text>
</comment>
<proteinExistence type="predicted"/>
<feature type="compositionally biased region" description="Basic and acidic residues" evidence="1">
    <location>
        <begin position="563"/>
        <end position="578"/>
    </location>
</feature>
<dbReference type="EMBL" id="CAJEWN010000108">
    <property type="protein sequence ID" value="CAD2165221.1"/>
    <property type="molecule type" value="Genomic_DNA"/>
</dbReference>
<dbReference type="AlphaFoldDB" id="A0A6V7UUL6"/>
<feature type="region of interest" description="Disordered" evidence="1">
    <location>
        <begin position="535"/>
        <end position="578"/>
    </location>
</feature>
<protein>
    <recommendedName>
        <fullName evidence="2">DUF7083 domain-containing protein</fullName>
    </recommendedName>
</protein>
<sequence length="578" mass="66756">MDAKVLEKLLKAQQEHFEKMLVRLLKPSEMNDTELYSKLVGMIGEFVFDLTSGMTFESWLGRHRSYFEEEGKTLPESSKVRLLLSKLGPEEYAQIERKMLPTKLSEMKFDELCNELVKEFSDHRSKLLKRFEALNVKCSALQDIVEFGNVVNAQCERAEMALSIEELKILIFISGMPSDATSVRQVAMKSVENKSEKGHAVTLKEVIEECRAYMANKSEALYLVKEKMSEVKKEVPEVNTVEKVKCWKDSESENRFECKPKWTKPNVKYQQNVIEKKCSHCGRFGHWRMHCKFLNDKQYQPKRQWSDNNNHSGSPHCAILDIFDPMQSVEKEEWIKQKVKFGELDIEMIVDTASQINVVNKEVWKSIGQPKIEKVNYSGIGLGDNKVEIEGKFKSKVRVKDKDVFMDFHVVNSEVCILGLPGLKEVSVQNQKPKYKKWSEKKANFKIQKNAFPNGTKVKVKNTNKRSGKIEWLKGEILRKTENAWKVKVSVLKSIVTRSFKEIRRDEWSNKKKLLSEDIKRMNISEETIVSESSVTSSSVNSVDKSKKIKAKTQDTYNGNKPKMKDVEDDKQYGDVDV</sequence>
<evidence type="ECO:0000313" key="4">
    <source>
        <dbReference type="Proteomes" id="UP000580250"/>
    </source>
</evidence>
<organism evidence="3 4">
    <name type="scientific">Meloidogyne enterolobii</name>
    <name type="common">Root-knot nematode worm</name>
    <name type="synonym">Meloidogyne mayaguensis</name>
    <dbReference type="NCBI Taxonomy" id="390850"/>
    <lineage>
        <taxon>Eukaryota</taxon>
        <taxon>Metazoa</taxon>
        <taxon>Ecdysozoa</taxon>
        <taxon>Nematoda</taxon>
        <taxon>Chromadorea</taxon>
        <taxon>Rhabditida</taxon>
        <taxon>Tylenchina</taxon>
        <taxon>Tylenchomorpha</taxon>
        <taxon>Tylenchoidea</taxon>
        <taxon>Meloidogynidae</taxon>
        <taxon>Meloidogyninae</taxon>
        <taxon>Meloidogyne</taxon>
    </lineage>
</organism>